<dbReference type="EMBL" id="CAJOBS010005483">
    <property type="protein sequence ID" value="CAF4900327.1"/>
    <property type="molecule type" value="Genomic_DNA"/>
</dbReference>
<proteinExistence type="predicted"/>
<dbReference type="Proteomes" id="UP000663851">
    <property type="component" value="Unassembled WGS sequence"/>
</dbReference>
<evidence type="ECO:0000313" key="2">
    <source>
        <dbReference type="EMBL" id="CAF3377725.1"/>
    </source>
</evidence>
<keyword evidence="1" id="KW-0472">Membrane</keyword>
<feature type="transmembrane region" description="Helical" evidence="1">
    <location>
        <begin position="39"/>
        <end position="57"/>
    </location>
</feature>
<accession>A0A820UHY6</accession>
<reference evidence="4" key="1">
    <citation type="submission" date="2021-02" db="EMBL/GenBank/DDBJ databases">
        <authorList>
            <person name="Nowell W R."/>
        </authorList>
    </citation>
    <scope>NUCLEOTIDE SEQUENCE</scope>
</reference>
<dbReference type="AlphaFoldDB" id="A0A820UHY6"/>
<dbReference type="EMBL" id="CAJOBP010006210">
    <property type="protein sequence ID" value="CAF4487613.1"/>
    <property type="molecule type" value="Genomic_DNA"/>
</dbReference>
<dbReference type="EMBL" id="CAJNYD010002465">
    <property type="protein sequence ID" value="CAF3420781.1"/>
    <property type="molecule type" value="Genomic_DNA"/>
</dbReference>
<evidence type="ECO:0000313" key="7">
    <source>
        <dbReference type="Proteomes" id="UP000663873"/>
    </source>
</evidence>
<dbReference type="Proteomes" id="UP000663838">
    <property type="component" value="Unassembled WGS sequence"/>
</dbReference>
<dbReference type="OrthoDB" id="10058369at2759"/>
<evidence type="ECO:0000313" key="5">
    <source>
        <dbReference type="EMBL" id="CAF4527903.1"/>
    </source>
</evidence>
<name>A0A820UHY6_9BILA</name>
<evidence type="ECO:0000256" key="1">
    <source>
        <dbReference type="SAM" id="Phobius"/>
    </source>
</evidence>
<gene>
    <name evidence="5" type="ORF">HFQ381_LOCUS29538</name>
    <name evidence="3" type="ORF">LUA448_LOCUS19411</name>
    <name evidence="2" type="ORF">TIS948_LOCUS25655</name>
    <name evidence="6" type="ORF">TOA249_LOCUS30630</name>
    <name evidence="4" type="ORF">UJA718_LOCUS25408</name>
</gene>
<sequence>MKFDIIISNLKNYLIKLNTFETDTNDEHEIRIQLWSTRLYIPMLLLAMIILVAYTATNISAKQIDISNPSLSAYLNLYTKYNSVTCPCTKISASYQSFVELSIVFHQICSSDLISTDWIEFLFDNNETTIIYAADFRASASNQFQVLQALCQLSTEIVRNGVDIFYTSELISGELLSEDLFKSQLEADISRFQMSIASDFGRTLTFMRSLTFSNALMPAIETAYTFIVSDQGALGSYPL</sequence>
<evidence type="ECO:0000313" key="4">
    <source>
        <dbReference type="EMBL" id="CAF4487613.1"/>
    </source>
</evidence>
<protein>
    <submittedName>
        <fullName evidence="4">Uncharacterized protein</fullName>
    </submittedName>
</protein>
<organism evidence="4 7">
    <name type="scientific">Rotaria socialis</name>
    <dbReference type="NCBI Taxonomy" id="392032"/>
    <lineage>
        <taxon>Eukaryota</taxon>
        <taxon>Metazoa</taxon>
        <taxon>Spiralia</taxon>
        <taxon>Gnathifera</taxon>
        <taxon>Rotifera</taxon>
        <taxon>Eurotatoria</taxon>
        <taxon>Bdelloidea</taxon>
        <taxon>Philodinida</taxon>
        <taxon>Philodinidae</taxon>
        <taxon>Rotaria</taxon>
    </lineage>
</organism>
<dbReference type="Proteomes" id="UP000663825">
    <property type="component" value="Unassembled WGS sequence"/>
</dbReference>
<evidence type="ECO:0000313" key="3">
    <source>
        <dbReference type="EMBL" id="CAF3420781.1"/>
    </source>
</evidence>
<keyword evidence="7" id="KW-1185">Reference proteome</keyword>
<dbReference type="Proteomes" id="UP000663873">
    <property type="component" value="Unassembled WGS sequence"/>
</dbReference>
<comment type="caution">
    <text evidence="4">The sequence shown here is derived from an EMBL/GenBank/DDBJ whole genome shotgun (WGS) entry which is preliminary data.</text>
</comment>
<keyword evidence="1" id="KW-0812">Transmembrane</keyword>
<dbReference type="EMBL" id="CAJNXB010004484">
    <property type="protein sequence ID" value="CAF3377725.1"/>
    <property type="molecule type" value="Genomic_DNA"/>
</dbReference>
<evidence type="ECO:0000313" key="6">
    <source>
        <dbReference type="EMBL" id="CAF4900327.1"/>
    </source>
</evidence>
<keyword evidence="1" id="KW-1133">Transmembrane helix</keyword>
<dbReference type="Proteomes" id="UP000663833">
    <property type="component" value="Unassembled WGS sequence"/>
</dbReference>
<dbReference type="EMBL" id="CAJOBO010004708">
    <property type="protein sequence ID" value="CAF4527903.1"/>
    <property type="molecule type" value="Genomic_DNA"/>
</dbReference>